<dbReference type="FunFam" id="2.60.40.60:FF:000181">
    <property type="entry name" value="Predicted protein"/>
    <property type="match status" value="3"/>
</dbReference>
<dbReference type="GO" id="GO:0048729">
    <property type="term" value="P:tissue morphogenesis"/>
    <property type="evidence" value="ECO:0007669"/>
    <property type="project" value="UniProtKB-ARBA"/>
</dbReference>
<evidence type="ECO:0000256" key="5">
    <source>
        <dbReference type="ARBA" id="ARBA00022729"/>
    </source>
</evidence>
<dbReference type="Pfam" id="PF00028">
    <property type="entry name" value="Cadherin"/>
    <property type="match status" value="28"/>
</dbReference>
<comment type="caution">
    <text evidence="17">The sequence shown here is derived from an EMBL/GenBank/DDBJ whole genome shotgun (WGS) entry which is preliminary data.</text>
</comment>
<dbReference type="PANTHER" id="PTHR24027:SF438">
    <property type="entry name" value="CADHERIN 23"/>
    <property type="match status" value="1"/>
</dbReference>
<feature type="domain" description="Cadherin" evidence="16">
    <location>
        <begin position="1027"/>
        <end position="1136"/>
    </location>
</feature>
<feature type="domain" description="Cadherin" evidence="16">
    <location>
        <begin position="3039"/>
        <end position="3143"/>
    </location>
</feature>
<feature type="domain" description="Cadherin" evidence="16">
    <location>
        <begin position="619"/>
        <end position="722"/>
    </location>
</feature>
<evidence type="ECO:0000313" key="18">
    <source>
        <dbReference type="Proteomes" id="UP001634394"/>
    </source>
</evidence>
<feature type="domain" description="Cadherin" evidence="16">
    <location>
        <begin position="2075"/>
        <end position="2178"/>
    </location>
</feature>
<feature type="domain" description="Cadherin" evidence="16">
    <location>
        <begin position="1660"/>
        <end position="1764"/>
    </location>
</feature>
<proteinExistence type="predicted"/>
<keyword evidence="11" id="KW-1015">Disulfide bond</keyword>
<feature type="domain" description="Cadherin" evidence="16">
    <location>
        <begin position="2612"/>
        <end position="2717"/>
    </location>
</feature>
<evidence type="ECO:0000256" key="7">
    <source>
        <dbReference type="ARBA" id="ARBA00022837"/>
    </source>
</evidence>
<dbReference type="InterPro" id="IPR002126">
    <property type="entry name" value="Cadherin-like_dom"/>
</dbReference>
<feature type="domain" description="Cadherin" evidence="16">
    <location>
        <begin position="2929"/>
        <end position="3038"/>
    </location>
</feature>
<dbReference type="GO" id="GO:0005886">
    <property type="term" value="C:plasma membrane"/>
    <property type="evidence" value="ECO:0007669"/>
    <property type="project" value="UniProtKB-SubCell"/>
</dbReference>
<evidence type="ECO:0000256" key="11">
    <source>
        <dbReference type="ARBA" id="ARBA00023157"/>
    </source>
</evidence>
<evidence type="ECO:0000259" key="16">
    <source>
        <dbReference type="PROSITE" id="PS50268"/>
    </source>
</evidence>
<dbReference type="PANTHER" id="PTHR24027">
    <property type="entry name" value="CADHERIN-23"/>
    <property type="match status" value="1"/>
</dbReference>
<keyword evidence="3" id="KW-0245">EGF-like domain</keyword>
<comment type="subcellular location">
    <subcellularLocation>
        <location evidence="1">Cell membrane</location>
        <topology evidence="1">Single-pass type I membrane protein</topology>
    </subcellularLocation>
</comment>
<dbReference type="GO" id="GO:0009887">
    <property type="term" value="P:animal organ morphogenesis"/>
    <property type="evidence" value="ECO:0007669"/>
    <property type="project" value="UniProtKB-ARBA"/>
</dbReference>
<feature type="domain" description="Cadherin" evidence="16">
    <location>
        <begin position="1347"/>
        <end position="1449"/>
    </location>
</feature>
<dbReference type="InterPro" id="IPR020894">
    <property type="entry name" value="Cadherin_CS"/>
</dbReference>
<feature type="region of interest" description="Disordered" evidence="14">
    <location>
        <begin position="3336"/>
        <end position="3399"/>
    </location>
</feature>
<feature type="domain" description="Cadherin" evidence="16">
    <location>
        <begin position="2287"/>
        <end position="2391"/>
    </location>
</feature>
<feature type="domain" description="Cadherin" evidence="16">
    <location>
        <begin position="929"/>
        <end position="1026"/>
    </location>
</feature>
<dbReference type="FunFam" id="2.60.40.60:FF:000116">
    <property type="entry name" value="Dachsous cadherin-related 2"/>
    <property type="match status" value="1"/>
</dbReference>
<keyword evidence="5" id="KW-0732">Signal</keyword>
<feature type="domain" description="Cadherin" evidence="16">
    <location>
        <begin position="2506"/>
        <end position="2611"/>
    </location>
</feature>
<evidence type="ECO:0000256" key="8">
    <source>
        <dbReference type="ARBA" id="ARBA00022889"/>
    </source>
</evidence>
<feature type="domain" description="Cadherin" evidence="16">
    <location>
        <begin position="2822"/>
        <end position="2928"/>
    </location>
</feature>
<reference evidence="17 18" key="1">
    <citation type="submission" date="2024-11" db="EMBL/GenBank/DDBJ databases">
        <title>Chromosome-level genome assembly of the freshwater bivalve Anodonta woodiana.</title>
        <authorList>
            <person name="Chen X."/>
        </authorList>
    </citation>
    <scope>NUCLEOTIDE SEQUENCE [LARGE SCALE GENOMIC DNA]</scope>
    <source>
        <strain evidence="17">MN2024</strain>
        <tissue evidence="17">Gills</tissue>
    </source>
</reference>
<feature type="compositionally biased region" description="Polar residues" evidence="14">
    <location>
        <begin position="3336"/>
        <end position="3349"/>
    </location>
</feature>
<evidence type="ECO:0000256" key="4">
    <source>
        <dbReference type="ARBA" id="ARBA00022692"/>
    </source>
</evidence>
<keyword evidence="8" id="KW-0130">Cell adhesion</keyword>
<feature type="domain" description="Cadherin" evidence="16">
    <location>
        <begin position="409"/>
        <end position="509"/>
    </location>
</feature>
<keyword evidence="2" id="KW-1003">Cell membrane</keyword>
<feature type="domain" description="Cadherin" evidence="16">
    <location>
        <begin position="193"/>
        <end position="301"/>
    </location>
</feature>
<feature type="domain" description="Cadherin" evidence="16">
    <location>
        <begin position="1871"/>
        <end position="1968"/>
    </location>
</feature>
<name>A0ABD3UXE8_SINWO</name>
<keyword evidence="18" id="KW-1185">Reference proteome</keyword>
<evidence type="ECO:0000256" key="10">
    <source>
        <dbReference type="ARBA" id="ARBA00023136"/>
    </source>
</evidence>
<dbReference type="GO" id="GO:0007163">
    <property type="term" value="P:establishment or maintenance of cell polarity"/>
    <property type="evidence" value="ECO:0007669"/>
    <property type="project" value="UniProtKB-ARBA"/>
</dbReference>
<dbReference type="InterPro" id="IPR015919">
    <property type="entry name" value="Cadherin-like_sf"/>
</dbReference>
<dbReference type="FunFam" id="2.60.40.60:FF:000005">
    <property type="entry name" value="Protocadherin 9"/>
    <property type="match status" value="1"/>
</dbReference>
<evidence type="ECO:0000256" key="1">
    <source>
        <dbReference type="ARBA" id="ARBA00004251"/>
    </source>
</evidence>
<feature type="domain" description="Cadherin" evidence="16">
    <location>
        <begin position="80"/>
        <end position="192"/>
    </location>
</feature>
<dbReference type="FunFam" id="2.60.40.60:FF:000279">
    <property type="entry name" value="Protocadherin-16, putative"/>
    <property type="match status" value="1"/>
</dbReference>
<dbReference type="Proteomes" id="UP001634394">
    <property type="component" value="Unassembled WGS sequence"/>
</dbReference>
<feature type="compositionally biased region" description="Basic and acidic residues" evidence="14">
    <location>
        <begin position="3363"/>
        <end position="3378"/>
    </location>
</feature>
<keyword evidence="12" id="KW-0325">Glycoprotein</keyword>
<dbReference type="FunFam" id="2.60.40.60:FF:000081">
    <property type="entry name" value="protocadherin Fat 4"/>
    <property type="match status" value="1"/>
</dbReference>
<evidence type="ECO:0000256" key="13">
    <source>
        <dbReference type="PROSITE-ProRule" id="PRU00043"/>
    </source>
</evidence>
<evidence type="ECO:0000256" key="12">
    <source>
        <dbReference type="ARBA" id="ARBA00023180"/>
    </source>
</evidence>
<feature type="domain" description="Cadherin" evidence="16">
    <location>
        <begin position="509"/>
        <end position="618"/>
    </location>
</feature>
<feature type="transmembrane region" description="Helical" evidence="15">
    <location>
        <begin position="3269"/>
        <end position="3295"/>
    </location>
</feature>
<protein>
    <recommendedName>
        <fullName evidence="16">Cadherin domain-containing protein</fullName>
    </recommendedName>
</protein>
<keyword evidence="10 15" id="KW-0472">Membrane</keyword>
<dbReference type="FunFam" id="2.60.40.60:FF:000020">
    <property type="entry name" value="Dachsous cadherin-related 1b"/>
    <property type="match status" value="9"/>
</dbReference>
<evidence type="ECO:0000256" key="6">
    <source>
        <dbReference type="ARBA" id="ARBA00022737"/>
    </source>
</evidence>
<dbReference type="FunFam" id="2.60.40.60:FF:000015">
    <property type="entry name" value="FAT atypical cadherin 1"/>
    <property type="match status" value="1"/>
</dbReference>
<dbReference type="InterPro" id="IPR039808">
    <property type="entry name" value="Cadherin"/>
</dbReference>
<dbReference type="FunFam" id="2.60.40.60:FF:000039">
    <property type="entry name" value="FAT atypical cadherin 3"/>
    <property type="match status" value="1"/>
</dbReference>
<dbReference type="GO" id="GO:0007155">
    <property type="term" value="P:cell adhesion"/>
    <property type="evidence" value="ECO:0007669"/>
    <property type="project" value="UniProtKB-KW"/>
</dbReference>
<dbReference type="CDD" id="cd11304">
    <property type="entry name" value="Cadherin_repeat"/>
    <property type="match status" value="30"/>
</dbReference>
<keyword evidence="7 13" id="KW-0106">Calcium</keyword>
<feature type="domain" description="Cadherin" evidence="16">
    <location>
        <begin position="722"/>
        <end position="827"/>
    </location>
</feature>
<feature type="domain" description="Cadherin" evidence="16">
    <location>
        <begin position="1970"/>
        <end position="2074"/>
    </location>
</feature>
<evidence type="ECO:0000313" key="17">
    <source>
        <dbReference type="EMBL" id="KAL3853661.1"/>
    </source>
</evidence>
<feature type="domain" description="Cadherin" evidence="16">
    <location>
        <begin position="2717"/>
        <end position="2821"/>
    </location>
</feature>
<evidence type="ECO:0000256" key="9">
    <source>
        <dbReference type="ARBA" id="ARBA00022989"/>
    </source>
</evidence>
<dbReference type="GO" id="GO:0005509">
    <property type="term" value="F:calcium ion binding"/>
    <property type="evidence" value="ECO:0007669"/>
    <property type="project" value="UniProtKB-UniRule"/>
</dbReference>
<feature type="domain" description="Cadherin" evidence="16">
    <location>
        <begin position="1554"/>
        <end position="1659"/>
    </location>
</feature>
<dbReference type="EMBL" id="JBJQND010000015">
    <property type="protein sequence ID" value="KAL3853661.1"/>
    <property type="molecule type" value="Genomic_DNA"/>
</dbReference>
<dbReference type="SUPFAM" id="SSF49313">
    <property type="entry name" value="Cadherin-like"/>
    <property type="match status" value="29"/>
</dbReference>
<organism evidence="17 18">
    <name type="scientific">Sinanodonta woodiana</name>
    <name type="common">Chinese pond mussel</name>
    <name type="synonym">Anodonta woodiana</name>
    <dbReference type="NCBI Taxonomy" id="1069815"/>
    <lineage>
        <taxon>Eukaryota</taxon>
        <taxon>Metazoa</taxon>
        <taxon>Spiralia</taxon>
        <taxon>Lophotrochozoa</taxon>
        <taxon>Mollusca</taxon>
        <taxon>Bivalvia</taxon>
        <taxon>Autobranchia</taxon>
        <taxon>Heteroconchia</taxon>
        <taxon>Palaeoheterodonta</taxon>
        <taxon>Unionida</taxon>
        <taxon>Unionoidea</taxon>
        <taxon>Unionidae</taxon>
        <taxon>Unioninae</taxon>
        <taxon>Sinanodonta</taxon>
    </lineage>
</organism>
<feature type="domain" description="Cadherin" evidence="16">
    <location>
        <begin position="1766"/>
        <end position="1870"/>
    </location>
</feature>
<evidence type="ECO:0000256" key="3">
    <source>
        <dbReference type="ARBA" id="ARBA00022536"/>
    </source>
</evidence>
<evidence type="ECO:0000256" key="15">
    <source>
        <dbReference type="SAM" id="Phobius"/>
    </source>
</evidence>
<feature type="domain" description="Cadherin" evidence="16">
    <location>
        <begin position="1239"/>
        <end position="1346"/>
    </location>
</feature>
<evidence type="ECO:0000256" key="2">
    <source>
        <dbReference type="ARBA" id="ARBA00022475"/>
    </source>
</evidence>
<feature type="domain" description="Cadherin" evidence="16">
    <location>
        <begin position="1450"/>
        <end position="1552"/>
    </location>
</feature>
<keyword evidence="6" id="KW-0677">Repeat</keyword>
<dbReference type="Gene3D" id="2.60.40.60">
    <property type="entry name" value="Cadherins"/>
    <property type="match status" value="29"/>
</dbReference>
<keyword evidence="9 15" id="KW-1133">Transmembrane helix</keyword>
<feature type="domain" description="Cadherin" evidence="16">
    <location>
        <begin position="304"/>
        <end position="408"/>
    </location>
</feature>
<feature type="domain" description="Cadherin" evidence="16">
    <location>
        <begin position="2178"/>
        <end position="2286"/>
    </location>
</feature>
<sequence>MAHVVSGDDPTAKFQLSGTQIQTTSNPINYESIGGQNYKYTLIVEARDPTLTGTATVYVTIMGVNEFAPDWGTFIPPASSPSGPSYTISENAGIGTTVVTLAATDDDSGTQGTVTFSIQSVTPNLGGSGIGLFHIDPVNGYLATIGTFDRDTATGGTEYYDVDVRATDGGGRFVDITIEVLLTDYNDNVPTFAQTVYSLSFSETKAAGSSLMSFIVTDKDETSPTLTFSIESGDTSGFFVFDATTKNQLNLNTAINLDSPDNHSPTYSLVIIVTDGGTPELTGTTYVTVTVLPANEYSPVFSATSPSSTVTLAENTAIGTSVATVAATDADYGNDGAVTYSIAGGNLNNKFQINPTTGIISSALSLDYETTTSYQLVIHAVDGGTTAITASTTVTISVTDINDNKPTCTTSVISTSISETANVADLVTTLTCSDRDVGNSISYSITSGNTGSAFRIDAATGAIAVNGALNYDSLTQTYSLVVEVTDGTNTLTVPVAISLTPVNEFTPTFSNSPSLTVAENESPGKSLITYTASDADYYPDGISSYTISAVSNSGSGKFMVNQLTGLINLATATLDYETLPAGAKYYEVIVIAEDGGGLKGTGTVTVSVTDVNDNAPSCSPASHVVSLPENTAISTTVIVAFGCSDADSGSILTYTLTQSPGTSFSLDLSGTPFLKVASALNYESVQSYELDLVVVDSGVPAKTTTVPIDIIITDVNDGGPTFSGSFTTSIAENSATGTSVADVTATDPDSNTSPFGKLKYSILSGDANNQFSINPETGRVSVSSSLDREMISSYSIVVQAVEEAGTNSATTTLSVTITDVNDNTPTCTQLTFSESFAESTSVGYLILTLTCSDADTATFGTLTYSISSGSTTFFQMSSNILQLKNVIDYEGGTVKFDLIITVSDGTRSVQVKGSIVVTDVNEATPVFTNSGSYSSTVAEDTSLGTLVTTVTANDADTANTVTYGFVSTYSLFSLDSSSGQIVLVGHLDREMTSIHTLLVTGSDGTNTATATVTITVTDVNDNAPIFNPVAYSGTVSEADAAGASTVATVTATDADDPNTNNNGKVTYSILSGGGGVFSIGTISGAITTTTQLDYETATSYTLIIKAVDKGGAAGSHSATAVVTITVTNINEAAPIFGLTTYSASIPENTNVGTSVVQVVATDLDSGDDGKVYYSMAANANFYLDSYTGIIYVKSALDYETSTLYSLTILAIDNGTPARTGTATVSVSVTDVNDNRPSCSPTLKTLTYPENQVTATTFPAILCTDADSGINSALTYSISTVNNAAPGSQFSIASATGIIMLDTAFDFEMTSAYSILVRVADGGTPSQSTTITYDIAITDINEHTPAFTAASYSINVPEDKAIGYVVLTVTATDGDTSDSVVYYFSPSSPAFEIDGHTGDVKVKSTLDRETTSSYTITVYALDTGTSPSSRSSSSTISITITNTNDVAPIFNPAVYVVSIPENTGVGTTVKSVTAADADDTIITYSITAGNTGTAFRIETDASYIGNLIVDATLDYEVTTFYTVTVVARDPSGLSSSVFVSIQITGYNEGTPTFSPSSSSTKTVVENSAIGSTVVDLNAIDTDAGNDGLVEYAIVSGASGAFAIDPSTGIVTVSGSLDMETTQIYTVLIKATDAGSSPGPLSSTYTLTVSITDVNDKTPSCTSSLYSASVSEDASSGTSVTQITCTDNDFSSPNKDLSYAITNGNSGTAFSISSTGEVTTVNSLDRETTSNYLLVIEVTDLGTPAFTTTTTLTITVTDVNDNAPVFTGGPTFTASVSEGSALGHTVITVSASDADTGLAGAVGYSIFSGNAEGKFGLSRSTGDLEIVDLLDYETTSSYTLVLYAVDKGASPHTASATVSITVTNVNDNTPSCSAALYVGTVSEDAVIGTSVVTLTCSDNDAGTTLTYMITDGDISNQFIMSGMQVQTQNSLDAEVTSSYLLTVQVSDGTLKTNITVSVSVTDVNDNGPTFNPAGPYAVSFREDSNIGTLIYDLNATDADISSGTFYFSITNGNTDNVFTISESTGVIQLQKSIDREKINSYVVSVEVADGVGSGSFTSTATLTVTVTDVNDNYPTCNATVYTTFLDENVAVSTKVAIPSCSDVDMSSPIMLYSIVAGDPGSLFSINTATGEILVNGVLDYETKTSHVLSVTVDDQGSPGLTTTIQVTVWVNPINEYDPSISISYTASVAENAAMGYNVVQVSATDNDLGSNHGTIRYSIIAGNNNALFSIYSSDGQISVAGNLDRETSATHTLTVAACDGTAGSPDARCSNTVVTITVIDVNDNYPVFNPSTYSVSVLENATVGGTIVRVTATDSDDALAGTSGLQYSIVDGNSAGKFSMSGSSITLSGDIDSYLTAQYQLKIQASDQGTPSLSSFTYVTVSVIAVNEYSPSFSVSGDTVTVPEDELVGTSLYTFIATDQDTGKYGELRYSITSGNADSSFLLDEFTGKLLIWSQLDYDTHPQNYVLIVKVMDNQDNYTNIFSATFTLTIILTDVNDHSPVFHNGGVPTSSYTIYLDENVSVGYTVTSLVVASDADSGVNGNIMYTIVSGDGASVFLTDVSTGVITTNAAIDYETKSQYSLIVQAADGGTPSKSTVCSVLIHINDLNDNAPVFQTSNFALAISEASAVGTSVTKVTATDADSSANNNNVVRYSLTPTTYFSIVSTTGIIRTAAALDRETIASHTLTVLAIDQGTNPSAKTGTTTVTVILNDVNDNNPVITGTYDKSIAEDTSINTVVFQITATDADKAENALLTYTITAGNTNTDFKIDSSLGIIQVQNALDRETTNTYHLKVIVSDNGATPRSATTTATVTILDINDNNPLFTASSFTFSVSENVPTTTSVARLTVTDRDINLNGAFTISIPIFWKGTASHFTIHSTTGVISTAGSLDREALPEYQFLVRAIDGGTPRLSSEANVTITISDYNDNPPVFGNTTYAGSTVENQPVGTSVLTVVVTDADIGINAAITLSIDTSTGNGVTANQYLKVDSVTFVISVKQVIDRETVSSFSFNLIATDGGTPTMSATTSIRITILDVNDNDPIFSSGFYNSEIAYNDGCQLTITTVTASDADAGANAEVSYYFTQNNYPTLFSLDGNTGGIKLFATATSGTMYRVDVAAKDNGSPQRTSSTASTVRIDTYSPNSVIIAFYLDINKTRYTSIETTFLSQLTAVYRVTYSTAEAKRWCVTELSSASCKVLIYVIKDDSASTFAALNVAKPFLTSDEAYNIAAKDSVGTPANNIVGPGWYNFNITKVEKYYVVESASSEKPWIQTTTGIAVVSTCSFVALLALIGITIAIVRYLRKNKGHLTFKFGNITDSEVQPFNKSHSPSAVVAMPVPISNSKVQPKTLDNNNPWKNYPRRKLPSQTRGKSENQDPMKEEDYRGDSNTPGDQYSPPPPYWNSYSRQPLIAPMLPQQAPSTTVLPRTDIPGTPLPQEKQKYVIINREFDGRAIDPATGKLYEYNTKTNERRWISTPDGKEVKLASETS</sequence>
<dbReference type="PROSITE" id="PS50268">
    <property type="entry name" value="CADHERIN_2"/>
    <property type="match status" value="30"/>
</dbReference>
<dbReference type="SMART" id="SM00112">
    <property type="entry name" value="CA"/>
    <property type="match status" value="30"/>
</dbReference>
<dbReference type="FunFam" id="2.60.40.60:FF:000033">
    <property type="entry name" value="FAT atypical cadherin 1"/>
    <property type="match status" value="1"/>
</dbReference>
<gene>
    <name evidence="17" type="ORF">ACJMK2_017186</name>
</gene>
<feature type="domain" description="Cadherin" evidence="16">
    <location>
        <begin position="4"/>
        <end position="71"/>
    </location>
</feature>
<accession>A0ABD3UXE8</accession>
<dbReference type="GO" id="GO:0048731">
    <property type="term" value="P:system development"/>
    <property type="evidence" value="ECO:0007669"/>
    <property type="project" value="UniProtKB-ARBA"/>
</dbReference>
<dbReference type="PROSITE" id="PS00232">
    <property type="entry name" value="CADHERIN_1"/>
    <property type="match status" value="13"/>
</dbReference>
<keyword evidence="4 15" id="KW-0812">Transmembrane</keyword>
<feature type="domain" description="Cadherin" evidence="16">
    <location>
        <begin position="1137"/>
        <end position="1242"/>
    </location>
</feature>
<feature type="domain" description="Cadherin" evidence="16">
    <location>
        <begin position="828"/>
        <end position="927"/>
    </location>
</feature>
<evidence type="ECO:0000256" key="14">
    <source>
        <dbReference type="SAM" id="MobiDB-lite"/>
    </source>
</evidence>
<feature type="domain" description="Cadherin" evidence="16">
    <location>
        <begin position="2392"/>
        <end position="2500"/>
    </location>
</feature>
<dbReference type="PRINTS" id="PR00205">
    <property type="entry name" value="CADHERIN"/>
</dbReference>